<proteinExistence type="predicted"/>
<name>C4RRN3_UNCRE</name>
<dbReference type="RefSeq" id="XP_002582211.1">
    <property type="nucleotide sequence ID" value="XM_002582165.1"/>
</dbReference>
<dbReference type="InParanoid" id="C4RRN3"/>
<keyword evidence="3" id="KW-1185">Reference proteome</keyword>
<evidence type="ECO:0000313" key="2">
    <source>
        <dbReference type="EMBL" id="EEP78111.1"/>
    </source>
</evidence>
<dbReference type="GeneID" id="8441238"/>
<dbReference type="Proteomes" id="UP000002058">
    <property type="component" value="Unassembled WGS sequence"/>
</dbReference>
<evidence type="ECO:0000313" key="3">
    <source>
        <dbReference type="Proteomes" id="UP000002058"/>
    </source>
</evidence>
<dbReference type="HOGENOM" id="CLU_2869345_0_0_1"/>
<dbReference type="AlphaFoldDB" id="C4RRN3"/>
<gene>
    <name evidence="2" type="ORF">UREG_07933</name>
</gene>
<dbReference type="EMBL" id="GG669478">
    <property type="protein sequence ID" value="EEP78111.1"/>
    <property type="molecule type" value="Genomic_DNA"/>
</dbReference>
<protein>
    <submittedName>
        <fullName evidence="2">Uncharacterized protein</fullName>
    </submittedName>
</protein>
<sequence>MALFNTGADGVDVLERFETVERKDVAQLERAEEEVEVELDKEDEEEEEEEDDALLREARRQPAR</sequence>
<dbReference type="KEGG" id="ure:UREG_07933"/>
<reference evidence="3" key="1">
    <citation type="journal article" date="2009" name="Genome Res.">
        <title>Comparative genomic analyses of the human fungal pathogens Coccidioides and their relatives.</title>
        <authorList>
            <person name="Sharpton T.J."/>
            <person name="Stajich J.E."/>
            <person name="Rounsley S.D."/>
            <person name="Gardner M.J."/>
            <person name="Wortman J.R."/>
            <person name="Jordar V.S."/>
            <person name="Maiti R."/>
            <person name="Kodira C.D."/>
            <person name="Neafsey D.E."/>
            <person name="Zeng Q."/>
            <person name="Hung C.-Y."/>
            <person name="McMahan C."/>
            <person name="Muszewska A."/>
            <person name="Grynberg M."/>
            <person name="Mandel M.A."/>
            <person name="Kellner E.M."/>
            <person name="Barker B.M."/>
            <person name="Galgiani J.N."/>
            <person name="Orbach M.J."/>
            <person name="Kirkland T.N."/>
            <person name="Cole G.T."/>
            <person name="Henn M.R."/>
            <person name="Birren B.W."/>
            <person name="Taylor J.W."/>
        </authorList>
    </citation>
    <scope>NUCLEOTIDE SEQUENCE [LARGE SCALE GENOMIC DNA]</scope>
    <source>
        <strain evidence="3">UAMH 1704</strain>
    </source>
</reference>
<evidence type="ECO:0000256" key="1">
    <source>
        <dbReference type="SAM" id="MobiDB-lite"/>
    </source>
</evidence>
<feature type="compositionally biased region" description="Acidic residues" evidence="1">
    <location>
        <begin position="31"/>
        <end position="52"/>
    </location>
</feature>
<dbReference type="VEuPathDB" id="FungiDB:UREG_07933"/>
<feature type="region of interest" description="Disordered" evidence="1">
    <location>
        <begin position="29"/>
        <end position="64"/>
    </location>
</feature>
<organism evidence="2 3">
    <name type="scientific">Uncinocarpus reesii (strain UAMH 1704)</name>
    <dbReference type="NCBI Taxonomy" id="336963"/>
    <lineage>
        <taxon>Eukaryota</taxon>
        <taxon>Fungi</taxon>
        <taxon>Dikarya</taxon>
        <taxon>Ascomycota</taxon>
        <taxon>Pezizomycotina</taxon>
        <taxon>Eurotiomycetes</taxon>
        <taxon>Eurotiomycetidae</taxon>
        <taxon>Onygenales</taxon>
        <taxon>Onygenaceae</taxon>
        <taxon>Uncinocarpus</taxon>
    </lineage>
</organism>
<feature type="compositionally biased region" description="Basic and acidic residues" evidence="1">
    <location>
        <begin position="53"/>
        <end position="64"/>
    </location>
</feature>
<accession>C4RRN3</accession>